<comment type="caution">
    <text evidence="1">The sequence shown here is derived from an EMBL/GenBank/DDBJ whole genome shotgun (WGS) entry which is preliminary data.</text>
</comment>
<gene>
    <name evidence="1" type="ORF">Hamer_G024808</name>
</gene>
<protein>
    <submittedName>
        <fullName evidence="1">Uncharacterized protein</fullName>
    </submittedName>
</protein>
<accession>A0A8J5K7S5</accession>
<sequence>MRLLHWSSLARMPPKESKCNCKHHRHQRELAQQKQHEQEFRAGDFRALADTDSQPPLSDPLLGIFLWK</sequence>
<keyword evidence="2" id="KW-1185">Reference proteome</keyword>
<reference evidence="1" key="1">
    <citation type="journal article" date="2021" name="Sci. Adv.">
        <title>The American lobster genome reveals insights on longevity, neural, and immune adaptations.</title>
        <authorList>
            <person name="Polinski J.M."/>
            <person name="Zimin A.V."/>
            <person name="Clark K.F."/>
            <person name="Kohn A.B."/>
            <person name="Sadowski N."/>
            <person name="Timp W."/>
            <person name="Ptitsyn A."/>
            <person name="Khanna P."/>
            <person name="Romanova D.Y."/>
            <person name="Williams P."/>
            <person name="Greenwood S.J."/>
            <person name="Moroz L.L."/>
            <person name="Walt D.R."/>
            <person name="Bodnar A.G."/>
        </authorList>
    </citation>
    <scope>NUCLEOTIDE SEQUENCE</scope>
    <source>
        <strain evidence="1">GMGI-L3</strain>
    </source>
</reference>
<name>A0A8J5K7S5_HOMAM</name>
<dbReference type="EMBL" id="JAHLQT010020568">
    <property type="protein sequence ID" value="KAG7168118.1"/>
    <property type="molecule type" value="Genomic_DNA"/>
</dbReference>
<evidence type="ECO:0000313" key="1">
    <source>
        <dbReference type="EMBL" id="KAG7168118.1"/>
    </source>
</evidence>
<evidence type="ECO:0000313" key="2">
    <source>
        <dbReference type="Proteomes" id="UP000747542"/>
    </source>
</evidence>
<dbReference type="AlphaFoldDB" id="A0A8J5K7S5"/>
<proteinExistence type="predicted"/>
<dbReference type="Proteomes" id="UP000747542">
    <property type="component" value="Unassembled WGS sequence"/>
</dbReference>
<organism evidence="1 2">
    <name type="scientific">Homarus americanus</name>
    <name type="common">American lobster</name>
    <dbReference type="NCBI Taxonomy" id="6706"/>
    <lineage>
        <taxon>Eukaryota</taxon>
        <taxon>Metazoa</taxon>
        <taxon>Ecdysozoa</taxon>
        <taxon>Arthropoda</taxon>
        <taxon>Crustacea</taxon>
        <taxon>Multicrustacea</taxon>
        <taxon>Malacostraca</taxon>
        <taxon>Eumalacostraca</taxon>
        <taxon>Eucarida</taxon>
        <taxon>Decapoda</taxon>
        <taxon>Pleocyemata</taxon>
        <taxon>Astacidea</taxon>
        <taxon>Nephropoidea</taxon>
        <taxon>Nephropidae</taxon>
        <taxon>Homarus</taxon>
    </lineage>
</organism>